<dbReference type="Gene3D" id="2.40.50.90">
    <property type="match status" value="1"/>
</dbReference>
<dbReference type="Proteomes" id="UP000824621">
    <property type="component" value="Unassembled WGS sequence"/>
</dbReference>
<evidence type="ECO:0000313" key="1">
    <source>
        <dbReference type="EMBL" id="MBZ6377371.1"/>
    </source>
</evidence>
<dbReference type="InterPro" id="IPR035437">
    <property type="entry name" value="SNase_OB-fold_sf"/>
</dbReference>
<dbReference type="SUPFAM" id="SSF50199">
    <property type="entry name" value="Staphylococcal nuclease"/>
    <property type="match status" value="1"/>
</dbReference>
<evidence type="ECO:0000313" key="2">
    <source>
        <dbReference type="Proteomes" id="UP000824621"/>
    </source>
</evidence>
<reference evidence="1 2" key="1">
    <citation type="submission" date="2021-04" db="EMBL/GenBank/DDBJ databases">
        <authorList>
            <person name="Pira H."/>
            <person name="Risdian C."/>
            <person name="Wink J."/>
        </authorList>
    </citation>
    <scope>NUCLEOTIDE SEQUENCE [LARGE SCALE GENOMIC DNA]</scope>
    <source>
        <strain evidence="1 2">DSM 107782</strain>
    </source>
</reference>
<proteinExistence type="predicted"/>
<accession>A0ABS7WG36</accession>
<dbReference type="EMBL" id="JAGSGB010000001">
    <property type="protein sequence ID" value="MBZ6377371.1"/>
    <property type="molecule type" value="Genomic_DNA"/>
</dbReference>
<evidence type="ECO:0008006" key="3">
    <source>
        <dbReference type="Google" id="ProtNLM"/>
    </source>
</evidence>
<gene>
    <name evidence="1" type="ORF">KCN53_01840</name>
</gene>
<comment type="caution">
    <text evidence="1">The sequence shown here is derived from an EMBL/GenBank/DDBJ whole genome shotgun (WGS) entry which is preliminary data.</text>
</comment>
<name>A0ABS7WG36_9SPHN</name>
<protein>
    <recommendedName>
        <fullName evidence="3">Nuclease</fullName>
    </recommendedName>
</protein>
<sequence length="121" mass="13491">MMLLAAALAFTTCTAPIAAKDGDDLLCGDLDLRIEGVNARELAGHCRGRAPCPAMSGEEARQVLYRLTRGGFRYRISYRDRYDRPVVQVRLADGRDLACALIAEGAALRWDRYWPEGKRCE</sequence>
<organism evidence="1 2">
    <name type="scientific">Pacificimonas aurantium</name>
    <dbReference type="NCBI Taxonomy" id="1250540"/>
    <lineage>
        <taxon>Bacteria</taxon>
        <taxon>Pseudomonadati</taxon>
        <taxon>Pseudomonadota</taxon>
        <taxon>Alphaproteobacteria</taxon>
        <taxon>Sphingomonadales</taxon>
        <taxon>Sphingosinicellaceae</taxon>
        <taxon>Pacificimonas</taxon>
    </lineage>
</organism>
<keyword evidence="2" id="KW-1185">Reference proteome</keyword>
<dbReference type="RefSeq" id="WP_143712187.1">
    <property type="nucleotide sequence ID" value="NZ_JAGSGB010000001.1"/>
</dbReference>